<reference evidence="2" key="3">
    <citation type="submission" date="2015-04" db="UniProtKB">
        <authorList>
            <consortium name="EnsemblPlants"/>
        </authorList>
    </citation>
    <scope>IDENTIFICATION</scope>
    <source>
        <strain evidence="2">cv. Jemalong A17</strain>
    </source>
</reference>
<sequence length="63" mass="7015">MGETLPETTVVCRNAVLENCTADTRRKTMPVNREMLTGASGTLIKDNKKGNYMLIIALKKLFN</sequence>
<protein>
    <submittedName>
        <fullName evidence="1 2">Uncharacterized protein</fullName>
    </submittedName>
</protein>
<name>G7JJJ1_MEDTR</name>
<dbReference type="EnsemblPlants" id="AES87537">
    <property type="protein sequence ID" value="AES87537"/>
    <property type="gene ID" value="MTR_4g029270"/>
</dbReference>
<dbReference type="EMBL" id="CM001220">
    <property type="protein sequence ID" value="AES87537.1"/>
    <property type="molecule type" value="Genomic_DNA"/>
</dbReference>
<reference evidence="1 3" key="2">
    <citation type="journal article" date="2014" name="BMC Genomics">
        <title>An improved genome release (version Mt4.0) for the model legume Medicago truncatula.</title>
        <authorList>
            <person name="Tang H."/>
            <person name="Krishnakumar V."/>
            <person name="Bidwell S."/>
            <person name="Rosen B."/>
            <person name="Chan A."/>
            <person name="Zhou S."/>
            <person name="Gentzbittel L."/>
            <person name="Childs K.L."/>
            <person name="Yandell M."/>
            <person name="Gundlach H."/>
            <person name="Mayer K.F."/>
            <person name="Schwartz D.C."/>
            <person name="Town C.D."/>
        </authorList>
    </citation>
    <scope>GENOME REANNOTATION</scope>
    <source>
        <strain evidence="2 3">cv. Jemalong A17</strain>
    </source>
</reference>
<evidence type="ECO:0000313" key="2">
    <source>
        <dbReference type="EnsemblPlants" id="AES87537"/>
    </source>
</evidence>
<organism evidence="1 3">
    <name type="scientific">Medicago truncatula</name>
    <name type="common">Barrel medic</name>
    <name type="synonym">Medicago tribuloides</name>
    <dbReference type="NCBI Taxonomy" id="3880"/>
    <lineage>
        <taxon>Eukaryota</taxon>
        <taxon>Viridiplantae</taxon>
        <taxon>Streptophyta</taxon>
        <taxon>Embryophyta</taxon>
        <taxon>Tracheophyta</taxon>
        <taxon>Spermatophyta</taxon>
        <taxon>Magnoliopsida</taxon>
        <taxon>eudicotyledons</taxon>
        <taxon>Gunneridae</taxon>
        <taxon>Pentapetalae</taxon>
        <taxon>rosids</taxon>
        <taxon>fabids</taxon>
        <taxon>Fabales</taxon>
        <taxon>Fabaceae</taxon>
        <taxon>Papilionoideae</taxon>
        <taxon>50 kb inversion clade</taxon>
        <taxon>NPAAA clade</taxon>
        <taxon>Hologalegina</taxon>
        <taxon>IRL clade</taxon>
        <taxon>Trifolieae</taxon>
        <taxon>Medicago</taxon>
    </lineage>
</organism>
<gene>
    <name evidence="1" type="ordered locus">MTR_4g029270</name>
</gene>
<keyword evidence="3" id="KW-1185">Reference proteome</keyword>
<accession>G7JJJ1</accession>
<dbReference type="AlphaFoldDB" id="G7JJJ1"/>
<dbReference type="HOGENOM" id="CLU_2889145_0_0_1"/>
<dbReference type="Proteomes" id="UP000002051">
    <property type="component" value="Chromosome 4"/>
</dbReference>
<proteinExistence type="predicted"/>
<evidence type="ECO:0000313" key="3">
    <source>
        <dbReference type="Proteomes" id="UP000002051"/>
    </source>
</evidence>
<dbReference type="PaxDb" id="3880-AES87537"/>
<reference evidence="1 3" key="1">
    <citation type="journal article" date="2011" name="Nature">
        <title>The Medicago genome provides insight into the evolution of rhizobial symbioses.</title>
        <authorList>
            <person name="Young N.D."/>
            <person name="Debelle F."/>
            <person name="Oldroyd G.E."/>
            <person name="Geurts R."/>
            <person name="Cannon S.B."/>
            <person name="Udvardi M.K."/>
            <person name="Benedito V.A."/>
            <person name="Mayer K.F."/>
            <person name="Gouzy J."/>
            <person name="Schoof H."/>
            <person name="Van de Peer Y."/>
            <person name="Proost S."/>
            <person name="Cook D.R."/>
            <person name="Meyers B.C."/>
            <person name="Spannagl M."/>
            <person name="Cheung F."/>
            <person name="De Mita S."/>
            <person name="Krishnakumar V."/>
            <person name="Gundlach H."/>
            <person name="Zhou S."/>
            <person name="Mudge J."/>
            <person name="Bharti A.K."/>
            <person name="Murray J.D."/>
            <person name="Naoumkina M.A."/>
            <person name="Rosen B."/>
            <person name="Silverstein K.A."/>
            <person name="Tang H."/>
            <person name="Rombauts S."/>
            <person name="Zhao P.X."/>
            <person name="Zhou P."/>
            <person name="Barbe V."/>
            <person name="Bardou P."/>
            <person name="Bechner M."/>
            <person name="Bellec A."/>
            <person name="Berger A."/>
            <person name="Berges H."/>
            <person name="Bidwell S."/>
            <person name="Bisseling T."/>
            <person name="Choisne N."/>
            <person name="Couloux A."/>
            <person name="Denny R."/>
            <person name="Deshpande S."/>
            <person name="Dai X."/>
            <person name="Doyle J.J."/>
            <person name="Dudez A.M."/>
            <person name="Farmer A.D."/>
            <person name="Fouteau S."/>
            <person name="Franken C."/>
            <person name="Gibelin C."/>
            <person name="Gish J."/>
            <person name="Goldstein S."/>
            <person name="Gonzalez A.J."/>
            <person name="Green P.J."/>
            <person name="Hallab A."/>
            <person name="Hartog M."/>
            <person name="Hua A."/>
            <person name="Humphray S.J."/>
            <person name="Jeong D.H."/>
            <person name="Jing Y."/>
            <person name="Jocker A."/>
            <person name="Kenton S.M."/>
            <person name="Kim D.J."/>
            <person name="Klee K."/>
            <person name="Lai H."/>
            <person name="Lang C."/>
            <person name="Lin S."/>
            <person name="Macmil S.L."/>
            <person name="Magdelenat G."/>
            <person name="Matthews L."/>
            <person name="McCorrison J."/>
            <person name="Monaghan E.L."/>
            <person name="Mun J.H."/>
            <person name="Najar F.Z."/>
            <person name="Nicholson C."/>
            <person name="Noirot C."/>
            <person name="O'Bleness M."/>
            <person name="Paule C.R."/>
            <person name="Poulain J."/>
            <person name="Prion F."/>
            <person name="Qin B."/>
            <person name="Qu C."/>
            <person name="Retzel E.F."/>
            <person name="Riddle C."/>
            <person name="Sallet E."/>
            <person name="Samain S."/>
            <person name="Samson N."/>
            <person name="Sanders I."/>
            <person name="Saurat O."/>
            <person name="Scarpelli C."/>
            <person name="Schiex T."/>
            <person name="Segurens B."/>
            <person name="Severin A.J."/>
            <person name="Sherrier D.J."/>
            <person name="Shi R."/>
            <person name="Sims S."/>
            <person name="Singer S.R."/>
            <person name="Sinharoy S."/>
            <person name="Sterck L."/>
            <person name="Viollet A."/>
            <person name="Wang B.B."/>
            <person name="Wang K."/>
            <person name="Wang M."/>
            <person name="Wang X."/>
            <person name="Warfsmann J."/>
            <person name="Weissenbach J."/>
            <person name="White D.D."/>
            <person name="White J.D."/>
            <person name="Wiley G.B."/>
            <person name="Wincker P."/>
            <person name="Xing Y."/>
            <person name="Yang L."/>
            <person name="Yao Z."/>
            <person name="Ying F."/>
            <person name="Zhai J."/>
            <person name="Zhou L."/>
            <person name="Zuber A."/>
            <person name="Denarie J."/>
            <person name="Dixon R.A."/>
            <person name="May G.D."/>
            <person name="Schwartz D.C."/>
            <person name="Rogers J."/>
            <person name="Quetier F."/>
            <person name="Town C.D."/>
            <person name="Roe B.A."/>
        </authorList>
    </citation>
    <scope>NUCLEOTIDE SEQUENCE [LARGE SCALE GENOMIC DNA]</scope>
    <source>
        <strain evidence="1">A17</strain>
        <strain evidence="2 3">cv. Jemalong A17</strain>
    </source>
</reference>
<evidence type="ECO:0000313" key="1">
    <source>
        <dbReference type="EMBL" id="AES87537.1"/>
    </source>
</evidence>